<dbReference type="EMBL" id="CP165628">
    <property type="protein sequence ID" value="XDU70363.1"/>
    <property type="molecule type" value="Genomic_DNA"/>
</dbReference>
<accession>A0AB39VIL6</accession>
<dbReference type="Gene3D" id="3.30.1780.10">
    <property type="entry name" value="ornithine cyclodeaminase, domain 1"/>
    <property type="match status" value="1"/>
</dbReference>
<sequence length="334" mass="36036">MSAGFRYLSQQDVDAAGGNDAQQAWQDVCDVVTLMRQGQAEMPAETHVRLAGDRGKAYALPARVGGRFNAAGVKWTAHRPDADDGLPQAMALTLINRADNGLPLGLVESGSLTAARTAAVTAVALHHAAPRKLKRVLLLGAGVQARAHLQMLSQLFPDLQRVDWWHRNPQKIVLADWSATWPLVQHAELSPLLAQEFDAVITCTSAAQPIVDSAVIKPGRLVVQVGYHEVNFAAIKQADRVVVDLWGDFCATSAKSLFQMYRAGEFNAGQVDADLSNLLIDGWRPAADDCVYFSSFGLNVFDIALASRVLACASDLKLGTLLPLFPEAPFSLES</sequence>
<organism evidence="1">
    <name type="scientific">Rouxiella sp. WC2420</name>
    <dbReference type="NCBI Taxonomy" id="3234145"/>
    <lineage>
        <taxon>Bacteria</taxon>
        <taxon>Pseudomonadati</taxon>
        <taxon>Pseudomonadota</taxon>
        <taxon>Gammaproteobacteria</taxon>
        <taxon>Enterobacterales</taxon>
        <taxon>Yersiniaceae</taxon>
        <taxon>Rouxiella</taxon>
    </lineage>
</organism>
<dbReference type="AlphaFoldDB" id="A0AB39VIL6"/>
<dbReference type="InterPro" id="IPR036291">
    <property type="entry name" value="NAD(P)-bd_dom_sf"/>
</dbReference>
<dbReference type="PANTHER" id="PTHR13812">
    <property type="entry name" value="KETIMINE REDUCTASE MU-CRYSTALLIN"/>
    <property type="match status" value="1"/>
</dbReference>
<dbReference type="Gene3D" id="3.40.50.720">
    <property type="entry name" value="NAD(P)-binding Rossmann-like Domain"/>
    <property type="match status" value="1"/>
</dbReference>
<dbReference type="PANTHER" id="PTHR13812:SF19">
    <property type="entry name" value="KETIMINE REDUCTASE MU-CRYSTALLIN"/>
    <property type="match status" value="1"/>
</dbReference>
<dbReference type="Pfam" id="PF02423">
    <property type="entry name" value="OCD_Mu_crystall"/>
    <property type="match status" value="1"/>
</dbReference>
<dbReference type="PIRSF" id="PIRSF001439">
    <property type="entry name" value="CryM"/>
    <property type="match status" value="1"/>
</dbReference>
<name>A0AB39VIL6_9GAMM</name>
<proteinExistence type="predicted"/>
<dbReference type="InterPro" id="IPR003462">
    <property type="entry name" value="ODC_Mu_crystall"/>
</dbReference>
<evidence type="ECO:0000313" key="1">
    <source>
        <dbReference type="EMBL" id="XDU70363.1"/>
    </source>
</evidence>
<reference evidence="1" key="1">
    <citation type="submission" date="2024-07" db="EMBL/GenBank/DDBJ databases">
        <authorList>
            <person name="Biller S.J."/>
        </authorList>
    </citation>
    <scope>NUCLEOTIDE SEQUENCE</scope>
    <source>
        <strain evidence="1">WC2420</strain>
    </source>
</reference>
<dbReference type="RefSeq" id="WP_369787916.1">
    <property type="nucleotide sequence ID" value="NZ_CP165628.1"/>
</dbReference>
<dbReference type="GO" id="GO:0005737">
    <property type="term" value="C:cytoplasm"/>
    <property type="evidence" value="ECO:0007669"/>
    <property type="project" value="TreeGrafter"/>
</dbReference>
<protein>
    <submittedName>
        <fullName evidence="1">Ornithine cyclodeaminase</fullName>
    </submittedName>
</protein>
<dbReference type="SUPFAM" id="SSF51735">
    <property type="entry name" value="NAD(P)-binding Rossmann-fold domains"/>
    <property type="match status" value="1"/>
</dbReference>
<gene>
    <name evidence="1" type="ORF">AB3G37_12240</name>
</gene>
<dbReference type="InterPro" id="IPR023401">
    <property type="entry name" value="ODC_N"/>
</dbReference>